<dbReference type="STRING" id="1765967.BW247_13605"/>
<keyword evidence="3 6" id="KW-0812">Transmembrane</keyword>
<feature type="transmembrane region" description="Helical" evidence="6">
    <location>
        <begin position="254"/>
        <end position="277"/>
    </location>
</feature>
<dbReference type="OrthoDB" id="9808686at2"/>
<organism evidence="8 9">
    <name type="scientific">Acidihalobacter ferrooxydans</name>
    <dbReference type="NCBI Taxonomy" id="1765967"/>
    <lineage>
        <taxon>Bacteria</taxon>
        <taxon>Pseudomonadati</taxon>
        <taxon>Pseudomonadota</taxon>
        <taxon>Gammaproteobacteria</taxon>
        <taxon>Chromatiales</taxon>
        <taxon>Ectothiorhodospiraceae</taxon>
        <taxon>Acidihalobacter</taxon>
    </lineage>
</organism>
<keyword evidence="2" id="KW-1003">Cell membrane</keyword>
<evidence type="ECO:0000256" key="1">
    <source>
        <dbReference type="ARBA" id="ARBA00004651"/>
    </source>
</evidence>
<evidence type="ECO:0000256" key="4">
    <source>
        <dbReference type="ARBA" id="ARBA00022989"/>
    </source>
</evidence>
<dbReference type="RefSeq" id="WP_076837620.1">
    <property type="nucleotide sequence ID" value="NZ_CP019434.1"/>
</dbReference>
<dbReference type="Pfam" id="PF12698">
    <property type="entry name" value="ABC2_membrane_3"/>
    <property type="match status" value="1"/>
</dbReference>
<evidence type="ECO:0000259" key="7">
    <source>
        <dbReference type="Pfam" id="PF12698"/>
    </source>
</evidence>
<dbReference type="InterPro" id="IPR051449">
    <property type="entry name" value="ABC-2_transporter_component"/>
</dbReference>
<gene>
    <name evidence="8" type="ORF">BW247_13605</name>
</gene>
<dbReference type="AlphaFoldDB" id="A0A1P8UJJ2"/>
<evidence type="ECO:0000256" key="2">
    <source>
        <dbReference type="ARBA" id="ARBA00022475"/>
    </source>
</evidence>
<dbReference type="GO" id="GO:0140359">
    <property type="term" value="F:ABC-type transporter activity"/>
    <property type="evidence" value="ECO:0007669"/>
    <property type="project" value="InterPro"/>
</dbReference>
<accession>A0A1P8UJJ2</accession>
<reference evidence="8 9" key="1">
    <citation type="submission" date="2017-01" db="EMBL/GenBank/DDBJ databases">
        <title>Draft sequence of Acidihalobacter ferrooxidans strain DSM 14175 (strain V8).</title>
        <authorList>
            <person name="Khaleque H.N."/>
            <person name="Ramsay J.P."/>
            <person name="Murphy R.J.T."/>
            <person name="Kaksonen A.H."/>
            <person name="Boxall N.J."/>
            <person name="Watkin E.L.J."/>
        </authorList>
    </citation>
    <scope>NUCLEOTIDE SEQUENCE [LARGE SCALE GENOMIC DNA]</scope>
    <source>
        <strain evidence="8 9">V8</strain>
    </source>
</reference>
<protein>
    <recommendedName>
        <fullName evidence="7">ABC-2 type transporter transmembrane domain-containing protein</fullName>
    </recommendedName>
</protein>
<feature type="domain" description="ABC-2 type transporter transmembrane" evidence="7">
    <location>
        <begin position="23"/>
        <end position="359"/>
    </location>
</feature>
<feature type="transmembrane region" description="Helical" evidence="6">
    <location>
        <begin position="343"/>
        <end position="363"/>
    </location>
</feature>
<feature type="transmembrane region" description="Helical" evidence="6">
    <location>
        <begin position="220"/>
        <end position="248"/>
    </location>
</feature>
<feature type="transmembrane region" description="Helical" evidence="6">
    <location>
        <begin position="21"/>
        <end position="42"/>
    </location>
</feature>
<name>A0A1P8UJJ2_9GAMM</name>
<evidence type="ECO:0000256" key="6">
    <source>
        <dbReference type="SAM" id="Phobius"/>
    </source>
</evidence>
<proteinExistence type="predicted"/>
<sequence>MSAPAMKRLLGKELTEAWRDPGMWLINLVLPAALMLLMGYGMQMFAHRVPLAVVDANPSGATQSFLSALRNTDYFTLRGYPDFPAARRAVQDGRTFGVVWLRGDFARRLQLGQHPEIGVFVNATDANHARISEGYLTLAWHAWVEQYLGDHGQKFQPPVESATLLWYNPTLSSQRYYIPGAVVLIMTVVGTLSALLLMAREWEHGGMKLLRASGAKLRQVFLAKLLTAFLSTYAGLLVCVALAAWLFHAAPVGGWLPVLGFSALLLLALNAMGLLISAGTRNQESALQISLLVTFLPAFILSGFVFAIYSMPAAIRPFTDLIAARFGMHGLLTLFDAGHIGTVLWWNGVGLVLLTLVFLLPAMRNALRRSRS</sequence>
<evidence type="ECO:0000256" key="5">
    <source>
        <dbReference type="ARBA" id="ARBA00023136"/>
    </source>
</evidence>
<keyword evidence="9" id="KW-1185">Reference proteome</keyword>
<dbReference type="InterPro" id="IPR013525">
    <property type="entry name" value="ABC2_TM"/>
</dbReference>
<feature type="transmembrane region" description="Helical" evidence="6">
    <location>
        <begin position="289"/>
        <end position="309"/>
    </location>
</feature>
<keyword evidence="4 6" id="KW-1133">Transmembrane helix</keyword>
<dbReference type="PANTHER" id="PTHR30294">
    <property type="entry name" value="MEMBRANE COMPONENT OF ABC TRANSPORTER YHHJ-RELATED"/>
    <property type="match status" value="1"/>
</dbReference>
<keyword evidence="5 6" id="KW-0472">Membrane</keyword>
<evidence type="ECO:0000313" key="8">
    <source>
        <dbReference type="EMBL" id="APZ43997.1"/>
    </source>
</evidence>
<dbReference type="EMBL" id="CP019434">
    <property type="protein sequence ID" value="APZ43997.1"/>
    <property type="molecule type" value="Genomic_DNA"/>
</dbReference>
<comment type="subcellular location">
    <subcellularLocation>
        <location evidence="1">Cell membrane</location>
        <topology evidence="1">Multi-pass membrane protein</topology>
    </subcellularLocation>
</comment>
<dbReference type="PANTHER" id="PTHR30294:SF29">
    <property type="entry name" value="MULTIDRUG ABC TRANSPORTER PERMEASE YBHS-RELATED"/>
    <property type="match status" value="1"/>
</dbReference>
<dbReference type="Proteomes" id="UP000243807">
    <property type="component" value="Chromosome"/>
</dbReference>
<feature type="transmembrane region" description="Helical" evidence="6">
    <location>
        <begin position="176"/>
        <end position="199"/>
    </location>
</feature>
<evidence type="ECO:0000313" key="9">
    <source>
        <dbReference type="Proteomes" id="UP000243807"/>
    </source>
</evidence>
<dbReference type="GO" id="GO:0005886">
    <property type="term" value="C:plasma membrane"/>
    <property type="evidence" value="ECO:0007669"/>
    <property type="project" value="UniProtKB-SubCell"/>
</dbReference>
<dbReference type="KEGG" id="afy:BW247_13605"/>
<evidence type="ECO:0000256" key="3">
    <source>
        <dbReference type="ARBA" id="ARBA00022692"/>
    </source>
</evidence>